<dbReference type="InterPro" id="IPR044060">
    <property type="entry name" value="Bacterial_rp_domain"/>
</dbReference>
<organism evidence="5 6">
    <name type="scientific">Holdemania filiformis</name>
    <dbReference type="NCBI Taxonomy" id="61171"/>
    <lineage>
        <taxon>Bacteria</taxon>
        <taxon>Bacillati</taxon>
        <taxon>Bacillota</taxon>
        <taxon>Erysipelotrichia</taxon>
        <taxon>Erysipelotrichales</taxon>
        <taxon>Erysipelotrichaceae</taxon>
        <taxon>Holdemania</taxon>
    </lineage>
</organism>
<keyword evidence="2" id="KW-1133">Transmembrane helix</keyword>
<keyword evidence="2" id="KW-0812">Transmembrane</keyword>
<keyword evidence="2" id="KW-0472">Membrane</keyword>
<evidence type="ECO:0000256" key="1">
    <source>
        <dbReference type="SAM" id="MobiDB-lite"/>
    </source>
</evidence>
<evidence type="ECO:0000313" key="6">
    <source>
        <dbReference type="Proteomes" id="UP000284178"/>
    </source>
</evidence>
<feature type="chain" id="PRO_5019581549" description="Bacterial repeat domain-containing protein" evidence="3">
    <location>
        <begin position="27"/>
        <end position="713"/>
    </location>
</feature>
<feature type="domain" description="Bacterial repeat" evidence="4">
    <location>
        <begin position="347"/>
        <end position="398"/>
    </location>
</feature>
<feature type="compositionally biased region" description="Basic and acidic residues" evidence="1">
    <location>
        <begin position="47"/>
        <end position="58"/>
    </location>
</feature>
<feature type="region of interest" description="Disordered" evidence="1">
    <location>
        <begin position="27"/>
        <end position="90"/>
    </location>
</feature>
<protein>
    <recommendedName>
        <fullName evidence="4">Bacterial repeat domain-containing protein</fullName>
    </recommendedName>
</protein>
<comment type="caution">
    <text evidence="5">The sequence shown here is derived from an EMBL/GenBank/DDBJ whole genome shotgun (WGS) entry which is preliminary data.</text>
</comment>
<evidence type="ECO:0000313" key="5">
    <source>
        <dbReference type="EMBL" id="RGR74102.1"/>
    </source>
</evidence>
<feature type="compositionally biased region" description="Polar residues" evidence="1">
    <location>
        <begin position="75"/>
        <end position="90"/>
    </location>
</feature>
<dbReference type="Gene3D" id="3.80.10.10">
    <property type="entry name" value="Ribonuclease Inhibitor"/>
    <property type="match status" value="1"/>
</dbReference>
<feature type="signal peptide" evidence="3">
    <location>
        <begin position="1"/>
        <end position="26"/>
    </location>
</feature>
<name>A0A412G0Y1_9FIRM</name>
<evidence type="ECO:0000259" key="4">
    <source>
        <dbReference type="Pfam" id="PF18998"/>
    </source>
</evidence>
<evidence type="ECO:0000256" key="2">
    <source>
        <dbReference type="SAM" id="Phobius"/>
    </source>
</evidence>
<dbReference type="Pfam" id="PF18998">
    <property type="entry name" value="Flg_new_2"/>
    <property type="match status" value="1"/>
</dbReference>
<keyword evidence="6" id="KW-1185">Reference proteome</keyword>
<dbReference type="RefSeq" id="WP_117894871.1">
    <property type="nucleotide sequence ID" value="NZ_CABJCV010000009.1"/>
</dbReference>
<evidence type="ECO:0000256" key="3">
    <source>
        <dbReference type="SAM" id="SignalP"/>
    </source>
</evidence>
<feature type="region of interest" description="Disordered" evidence="1">
    <location>
        <begin position="600"/>
        <end position="688"/>
    </location>
</feature>
<gene>
    <name evidence="5" type="ORF">DWY25_08465</name>
</gene>
<dbReference type="AlphaFoldDB" id="A0A412G0Y1"/>
<reference evidence="5 6" key="1">
    <citation type="submission" date="2018-08" db="EMBL/GenBank/DDBJ databases">
        <title>A genome reference for cultivated species of the human gut microbiota.</title>
        <authorList>
            <person name="Zou Y."/>
            <person name="Xue W."/>
            <person name="Luo G."/>
        </authorList>
    </citation>
    <scope>NUCLEOTIDE SEQUENCE [LARGE SCALE GENOMIC DNA]</scope>
    <source>
        <strain evidence="5 6">AF24-29</strain>
    </source>
</reference>
<keyword evidence="3" id="KW-0732">Signal</keyword>
<feature type="transmembrane region" description="Helical" evidence="2">
    <location>
        <begin position="687"/>
        <end position="708"/>
    </location>
</feature>
<dbReference type="SUPFAM" id="SSF52058">
    <property type="entry name" value="L domain-like"/>
    <property type="match status" value="1"/>
</dbReference>
<accession>A0A412G0Y1</accession>
<dbReference type="EMBL" id="QRUP01000009">
    <property type="protein sequence ID" value="RGR74102.1"/>
    <property type="molecule type" value="Genomic_DNA"/>
</dbReference>
<dbReference type="InterPro" id="IPR032675">
    <property type="entry name" value="LRR_dom_sf"/>
</dbReference>
<proteinExistence type="predicted"/>
<feature type="compositionally biased region" description="Pro residues" evidence="1">
    <location>
        <begin position="603"/>
        <end position="615"/>
    </location>
</feature>
<sequence>MVRKGMKTILLIAALLMIPTSGIVYAEEGTEPPSTETPSAAQDYPQEETKEPAIHTERNTSSGFDDELPDVDAPKSSQEPAKMESSGSSFLQDFNSDVTPVLNGYPVRWGTFDHGSINLRDTSGSDLYNETKCESGAIYSVTMYPDPGYRYKAGSLENKTTPAIKFTEDQVNKYVFTMPEEEVLLDLEFELIPNYDQTDVTLINEVIQAHPEAFNQDLIDQPEQWDFVTWDTIGNNMLGIIALDLSGRGLQGSLDVRYLSYLKTLSCANNSLTELFINEERINTLDCRQNQLQTLRISWFTVLNCEGNPMDSLEIVNAGIQYRSLSVNISDEDKQAGNAAYIQSFNGSVTSTPTYTLKAFPAADYQFAGWKIGNSIYVKSTTVLEWVNSNTTVQANFKIPLQILLPPNKIVVAVGQELHIIPTVLPENAPNKEVTFVVIDLGKFDLRKDPDNPNAFFLKGKETGSEQFDLYVERFSKNLSVQVIDRAFIQPAFTENTISGVKGSYELDSSLSFTAKGSGLDNQEPLWEDWRWVPVRWAIDKQNADSIQGTFSSGEDQQASLSGLSAGNHELIVEFQKEIYNNWSWEPAETESLSAVFSITEPKPTPAPTPTPTATPKPSESENPTQNVNVPSSQAPRIIKKPKPEVKATATPEPTSTPAVTPKPAEKPGTPPPSATPAQNEIKKGGWPWWTPAAAIPVVAVIGAVLFLKRRSK</sequence>
<dbReference type="GeneID" id="83015436"/>
<feature type="compositionally biased region" description="Polar residues" evidence="1">
    <location>
        <begin position="622"/>
        <end position="635"/>
    </location>
</feature>
<feature type="compositionally biased region" description="Low complexity" evidence="1">
    <location>
        <begin position="648"/>
        <end position="663"/>
    </location>
</feature>
<feature type="compositionally biased region" description="Low complexity" evidence="1">
    <location>
        <begin position="31"/>
        <end position="41"/>
    </location>
</feature>
<dbReference type="Proteomes" id="UP000284178">
    <property type="component" value="Unassembled WGS sequence"/>
</dbReference>